<dbReference type="EMBL" id="BMAV01020794">
    <property type="protein sequence ID" value="GFY74512.1"/>
    <property type="molecule type" value="Genomic_DNA"/>
</dbReference>
<keyword evidence="2" id="KW-1185">Reference proteome</keyword>
<comment type="caution">
    <text evidence="1">The sequence shown here is derived from an EMBL/GenBank/DDBJ whole genome shotgun (WGS) entry which is preliminary data.</text>
</comment>
<evidence type="ECO:0000313" key="2">
    <source>
        <dbReference type="Proteomes" id="UP000886998"/>
    </source>
</evidence>
<organism evidence="1 2">
    <name type="scientific">Trichonephila inaurata madagascariensis</name>
    <dbReference type="NCBI Taxonomy" id="2747483"/>
    <lineage>
        <taxon>Eukaryota</taxon>
        <taxon>Metazoa</taxon>
        <taxon>Ecdysozoa</taxon>
        <taxon>Arthropoda</taxon>
        <taxon>Chelicerata</taxon>
        <taxon>Arachnida</taxon>
        <taxon>Araneae</taxon>
        <taxon>Araneomorphae</taxon>
        <taxon>Entelegynae</taxon>
        <taxon>Araneoidea</taxon>
        <taxon>Nephilidae</taxon>
        <taxon>Trichonephila</taxon>
        <taxon>Trichonephila inaurata</taxon>
    </lineage>
</organism>
<name>A0A8X7CS18_9ARAC</name>
<proteinExistence type="predicted"/>
<evidence type="ECO:0000313" key="1">
    <source>
        <dbReference type="EMBL" id="GFY74512.1"/>
    </source>
</evidence>
<accession>A0A8X7CS18</accession>
<dbReference type="AlphaFoldDB" id="A0A8X7CS18"/>
<gene>
    <name evidence="1" type="ORF">TNIN_350411</name>
</gene>
<dbReference type="Proteomes" id="UP000886998">
    <property type="component" value="Unassembled WGS sequence"/>
</dbReference>
<reference evidence="1" key="1">
    <citation type="submission" date="2020-08" db="EMBL/GenBank/DDBJ databases">
        <title>Multicomponent nature underlies the extraordinary mechanical properties of spider dragline silk.</title>
        <authorList>
            <person name="Kono N."/>
            <person name="Nakamura H."/>
            <person name="Mori M."/>
            <person name="Yoshida Y."/>
            <person name="Ohtoshi R."/>
            <person name="Malay A.D."/>
            <person name="Moran D.A.P."/>
            <person name="Tomita M."/>
            <person name="Numata K."/>
            <person name="Arakawa K."/>
        </authorList>
    </citation>
    <scope>NUCLEOTIDE SEQUENCE</scope>
</reference>
<protein>
    <submittedName>
        <fullName evidence="1">Uncharacterized protein</fullName>
    </submittedName>
</protein>
<sequence>MSEMLTMREYLVIGGPLTNLAQFKNVGNHDREGHTFSSSPVSHGNHLHLTLALPLSVLGGGRGRSTPTVHLVEPGGRARRKLGEC</sequence>